<evidence type="ECO:0000313" key="2">
    <source>
        <dbReference type="EMBL" id="TDZ18761.1"/>
    </source>
</evidence>
<reference evidence="3" key="1">
    <citation type="journal article" date="2013" name="New Phytol.">
        <title>Comparative genomic and transcriptomic analyses reveal the hemibiotrophic stage shift of Colletotrichum fungi.</title>
        <authorList>
            <person name="Gan P."/>
            <person name="Ikeda K."/>
            <person name="Irieda H."/>
            <person name="Narusaka M."/>
            <person name="O'Connell R.J."/>
            <person name="Narusaka Y."/>
            <person name="Takano Y."/>
            <person name="Kubo Y."/>
            <person name="Shirasu K."/>
        </authorList>
    </citation>
    <scope>NUCLEOTIDE SEQUENCE [LARGE SCALE GENOMIC DNA]</scope>
    <source>
        <strain evidence="3">104-T / ATCC 96160 / CBS 514.97 / LARS 414 / MAFF 240422</strain>
    </source>
</reference>
<dbReference type="OrthoDB" id="3446835at2759"/>
<comment type="caution">
    <text evidence="2">The sequence shown here is derived from an EMBL/GenBank/DDBJ whole genome shotgun (WGS) entry which is preliminary data.</text>
</comment>
<dbReference type="Proteomes" id="UP000014480">
    <property type="component" value="Unassembled WGS sequence"/>
</dbReference>
<dbReference type="EMBL" id="AMCV02000022">
    <property type="protein sequence ID" value="TDZ18761.1"/>
    <property type="molecule type" value="Genomic_DNA"/>
</dbReference>
<proteinExistence type="predicted"/>
<dbReference type="AlphaFoldDB" id="A0A484FM30"/>
<keyword evidence="3" id="KW-1185">Reference proteome</keyword>
<protein>
    <submittedName>
        <fullName evidence="2">Uncharacterized protein</fullName>
    </submittedName>
</protein>
<accession>A0A484FM30</accession>
<gene>
    <name evidence="2" type="ORF">Cob_v008213</name>
</gene>
<keyword evidence="1" id="KW-0732">Signal</keyword>
<name>A0A484FM30_COLOR</name>
<reference evidence="3" key="2">
    <citation type="journal article" date="2019" name="Mol. Plant Microbe Interact.">
        <title>Genome sequence resources for four phytopathogenic fungi from the Colletotrichum orbiculare species complex.</title>
        <authorList>
            <person name="Gan P."/>
            <person name="Tsushima A."/>
            <person name="Narusaka M."/>
            <person name="Narusaka Y."/>
            <person name="Takano Y."/>
            <person name="Kubo Y."/>
            <person name="Shirasu K."/>
        </authorList>
    </citation>
    <scope>GENOME REANNOTATION</scope>
    <source>
        <strain evidence="3">104-T / ATCC 96160 / CBS 514.97 / LARS 414 / MAFF 240422</strain>
    </source>
</reference>
<sequence>MRFSIAFTALLSALAIPAVVASRCRVGRRWRFTDNCCWGRDALSCSNQNSGSRRCLTETETANYCSKVQRNGEPVSKTCDADCCDTTTGWGIACPDR</sequence>
<organism evidence="2 3">
    <name type="scientific">Colletotrichum orbiculare (strain 104-T / ATCC 96160 / CBS 514.97 / LARS 414 / MAFF 240422)</name>
    <name type="common">Cucumber anthracnose fungus</name>
    <name type="synonym">Colletotrichum lagenarium</name>
    <dbReference type="NCBI Taxonomy" id="1213857"/>
    <lineage>
        <taxon>Eukaryota</taxon>
        <taxon>Fungi</taxon>
        <taxon>Dikarya</taxon>
        <taxon>Ascomycota</taxon>
        <taxon>Pezizomycotina</taxon>
        <taxon>Sordariomycetes</taxon>
        <taxon>Hypocreomycetidae</taxon>
        <taxon>Glomerellales</taxon>
        <taxon>Glomerellaceae</taxon>
        <taxon>Colletotrichum</taxon>
        <taxon>Colletotrichum orbiculare species complex</taxon>
    </lineage>
</organism>
<feature type="chain" id="PRO_5019824905" evidence="1">
    <location>
        <begin position="22"/>
        <end position="97"/>
    </location>
</feature>
<evidence type="ECO:0000313" key="3">
    <source>
        <dbReference type="Proteomes" id="UP000014480"/>
    </source>
</evidence>
<feature type="signal peptide" evidence="1">
    <location>
        <begin position="1"/>
        <end position="21"/>
    </location>
</feature>
<evidence type="ECO:0000256" key="1">
    <source>
        <dbReference type="SAM" id="SignalP"/>
    </source>
</evidence>